<dbReference type="InterPro" id="IPR010075">
    <property type="entry name" value="PRibForGlyAmidine_synth_PurQ"/>
</dbReference>
<keyword evidence="6" id="KW-0658">Purine biosynthesis</keyword>
<feature type="transmembrane region" description="Helical" evidence="12">
    <location>
        <begin position="12"/>
        <end position="31"/>
    </location>
</feature>
<evidence type="ECO:0000256" key="10">
    <source>
        <dbReference type="ARBA" id="ARBA00022989"/>
    </source>
</evidence>
<evidence type="ECO:0000313" key="14">
    <source>
        <dbReference type="Proteomes" id="UP001596328"/>
    </source>
</evidence>
<evidence type="ECO:0000313" key="13">
    <source>
        <dbReference type="EMBL" id="MFC6725950.1"/>
    </source>
</evidence>
<dbReference type="InterPro" id="IPR032808">
    <property type="entry name" value="DoxX"/>
</dbReference>
<proteinExistence type="predicted"/>
<dbReference type="AlphaFoldDB" id="A0ABD5S319"/>
<keyword evidence="5" id="KW-0547">Nucleotide-binding</keyword>
<evidence type="ECO:0000256" key="6">
    <source>
        <dbReference type="ARBA" id="ARBA00022755"/>
    </source>
</evidence>
<keyword evidence="4 12" id="KW-0812">Transmembrane</keyword>
<feature type="transmembrane region" description="Helical" evidence="12">
    <location>
        <begin position="87"/>
        <end position="112"/>
    </location>
</feature>
<dbReference type="GO" id="GO:0005524">
    <property type="term" value="F:ATP binding"/>
    <property type="evidence" value="ECO:0007669"/>
    <property type="project" value="UniProtKB-KW"/>
</dbReference>
<evidence type="ECO:0000256" key="8">
    <source>
        <dbReference type="ARBA" id="ARBA00022840"/>
    </source>
</evidence>
<evidence type="ECO:0000256" key="5">
    <source>
        <dbReference type="ARBA" id="ARBA00022741"/>
    </source>
</evidence>
<evidence type="ECO:0000256" key="9">
    <source>
        <dbReference type="ARBA" id="ARBA00022962"/>
    </source>
</evidence>
<dbReference type="PANTHER" id="PTHR47552">
    <property type="entry name" value="PHOSPHORIBOSYLFORMYLGLYCINAMIDINE SYNTHASE SUBUNIT PURQ"/>
    <property type="match status" value="1"/>
</dbReference>
<evidence type="ECO:0000256" key="3">
    <source>
        <dbReference type="ARBA" id="ARBA00022598"/>
    </source>
</evidence>
<keyword evidence="3 13" id="KW-0436">Ligase</keyword>
<dbReference type="SUPFAM" id="SSF52317">
    <property type="entry name" value="Class I glutamine amidotransferase-like"/>
    <property type="match status" value="1"/>
</dbReference>
<keyword evidence="8" id="KW-0067">ATP-binding</keyword>
<dbReference type="GO" id="GO:0016020">
    <property type="term" value="C:membrane"/>
    <property type="evidence" value="ECO:0007669"/>
    <property type="project" value="UniProtKB-SubCell"/>
</dbReference>
<reference evidence="13 14" key="1">
    <citation type="journal article" date="2019" name="Int. J. Syst. Evol. Microbiol.">
        <title>The Global Catalogue of Microorganisms (GCM) 10K type strain sequencing project: providing services to taxonomists for standard genome sequencing and annotation.</title>
        <authorList>
            <consortium name="The Broad Institute Genomics Platform"/>
            <consortium name="The Broad Institute Genome Sequencing Center for Infectious Disease"/>
            <person name="Wu L."/>
            <person name="Ma J."/>
        </authorList>
    </citation>
    <scope>NUCLEOTIDE SEQUENCE [LARGE SCALE GENOMIC DNA]</scope>
    <source>
        <strain evidence="13 14">NBRC 111368</strain>
    </source>
</reference>
<evidence type="ECO:0000256" key="4">
    <source>
        <dbReference type="ARBA" id="ARBA00022692"/>
    </source>
</evidence>
<keyword evidence="2" id="KW-0963">Cytoplasm</keyword>
<sequence length="204" mass="22232">MFGREVRFDYSESWIGYSLFLLRVVMGWVLFQGGITKVLDPEWTAAGFLLNAIPEGNPLMGLWSTLGTDYVGIIDPLNAWGLTLTGLALLVGAFVRWSAFWGAVMMLFYWLAALQGGLLQGLPIAHGEGRFEIDDERYEALESEDRVLFRYCDADGNVTDDANPNGSKGNVAGVLGERDTVAVLMPHPERATLPGLGSTDGQGV</sequence>
<evidence type="ECO:0000256" key="1">
    <source>
        <dbReference type="ARBA" id="ARBA00004141"/>
    </source>
</evidence>
<gene>
    <name evidence="13" type="ORF">ACFQE1_16575</name>
</gene>
<keyword evidence="10 12" id="KW-1133">Transmembrane helix</keyword>
<evidence type="ECO:0000256" key="7">
    <source>
        <dbReference type="ARBA" id="ARBA00022801"/>
    </source>
</evidence>
<dbReference type="GO" id="GO:0016787">
    <property type="term" value="F:hydrolase activity"/>
    <property type="evidence" value="ECO:0007669"/>
    <property type="project" value="UniProtKB-KW"/>
</dbReference>
<keyword evidence="14" id="KW-1185">Reference proteome</keyword>
<dbReference type="InterPro" id="IPR029062">
    <property type="entry name" value="Class_I_gatase-like"/>
</dbReference>
<dbReference type="Pfam" id="PF13507">
    <property type="entry name" value="GATase_5"/>
    <property type="match status" value="1"/>
</dbReference>
<dbReference type="SMART" id="SM01211">
    <property type="entry name" value="GATase_5"/>
    <property type="match status" value="1"/>
</dbReference>
<comment type="subcellular location">
    <subcellularLocation>
        <location evidence="1">Membrane</location>
        <topology evidence="1">Multi-pass membrane protein</topology>
    </subcellularLocation>
</comment>
<dbReference type="Proteomes" id="UP001596328">
    <property type="component" value="Unassembled WGS sequence"/>
</dbReference>
<evidence type="ECO:0000256" key="2">
    <source>
        <dbReference type="ARBA" id="ARBA00022490"/>
    </source>
</evidence>
<protein>
    <submittedName>
        <fullName evidence="13">Phosphoribosylformylglycinamidine synthase subunit PurQ</fullName>
        <ecNumber evidence="13">6.3.5.3</ecNumber>
    </submittedName>
</protein>
<dbReference type="EC" id="6.3.5.3" evidence="13"/>
<name>A0ABD5S319_9EURY</name>
<feature type="non-terminal residue" evidence="13">
    <location>
        <position position="204"/>
    </location>
</feature>
<dbReference type="PANTHER" id="PTHR47552:SF1">
    <property type="entry name" value="PHOSPHORIBOSYLFORMYLGLYCINAMIDINE SYNTHASE SUBUNIT PURQ"/>
    <property type="match status" value="1"/>
</dbReference>
<dbReference type="Gene3D" id="3.40.50.880">
    <property type="match status" value="1"/>
</dbReference>
<keyword evidence="9" id="KW-0315">Glutamine amidotransferase</keyword>
<dbReference type="EMBL" id="JBHSWU010000797">
    <property type="protein sequence ID" value="MFC6725950.1"/>
    <property type="molecule type" value="Genomic_DNA"/>
</dbReference>
<keyword evidence="7" id="KW-0378">Hydrolase</keyword>
<keyword evidence="11 12" id="KW-0472">Membrane</keyword>
<dbReference type="GO" id="GO:0006164">
    <property type="term" value="P:purine nucleotide biosynthetic process"/>
    <property type="evidence" value="ECO:0007669"/>
    <property type="project" value="UniProtKB-KW"/>
</dbReference>
<organism evidence="13 14">
    <name type="scientific">Halobium palmae</name>
    <dbReference type="NCBI Taxonomy" id="1776492"/>
    <lineage>
        <taxon>Archaea</taxon>
        <taxon>Methanobacteriati</taxon>
        <taxon>Methanobacteriota</taxon>
        <taxon>Stenosarchaea group</taxon>
        <taxon>Halobacteria</taxon>
        <taxon>Halobacteriales</taxon>
        <taxon>Haloferacaceae</taxon>
        <taxon>Halobium</taxon>
    </lineage>
</organism>
<dbReference type="Pfam" id="PF07681">
    <property type="entry name" value="DoxX"/>
    <property type="match status" value="1"/>
</dbReference>
<dbReference type="GO" id="GO:0004642">
    <property type="term" value="F:phosphoribosylformylglycinamidine synthase activity"/>
    <property type="evidence" value="ECO:0007669"/>
    <property type="project" value="UniProtKB-EC"/>
</dbReference>
<comment type="caution">
    <text evidence="13">The sequence shown here is derived from an EMBL/GenBank/DDBJ whole genome shotgun (WGS) entry which is preliminary data.</text>
</comment>
<accession>A0ABD5S319</accession>
<evidence type="ECO:0000256" key="11">
    <source>
        <dbReference type="ARBA" id="ARBA00023136"/>
    </source>
</evidence>
<evidence type="ECO:0000256" key="12">
    <source>
        <dbReference type="SAM" id="Phobius"/>
    </source>
</evidence>